<protein>
    <recommendedName>
        <fullName evidence="2">Arrestin-like N-terminal domain-containing protein</fullName>
    </recommendedName>
</protein>
<accession>A0A150QWA8</accession>
<dbReference type="Proteomes" id="UP000075635">
    <property type="component" value="Unassembled WGS sequence"/>
</dbReference>
<name>A0A150QWA8_SORCE</name>
<dbReference type="EMBL" id="JEMB01003495">
    <property type="protein sequence ID" value="KYF71848.1"/>
    <property type="molecule type" value="Genomic_DNA"/>
</dbReference>
<organism evidence="3 4">
    <name type="scientific">Sorangium cellulosum</name>
    <name type="common">Polyangium cellulosum</name>
    <dbReference type="NCBI Taxonomy" id="56"/>
    <lineage>
        <taxon>Bacteria</taxon>
        <taxon>Pseudomonadati</taxon>
        <taxon>Myxococcota</taxon>
        <taxon>Polyangia</taxon>
        <taxon>Polyangiales</taxon>
        <taxon>Polyangiaceae</taxon>
        <taxon>Sorangium</taxon>
    </lineage>
</organism>
<dbReference type="AlphaFoldDB" id="A0A150QWA8"/>
<feature type="compositionally biased region" description="Low complexity" evidence="1">
    <location>
        <begin position="509"/>
        <end position="524"/>
    </location>
</feature>
<dbReference type="Gene3D" id="2.60.40.640">
    <property type="match status" value="2"/>
</dbReference>
<dbReference type="InterPro" id="IPR014756">
    <property type="entry name" value="Ig_E-set"/>
</dbReference>
<dbReference type="InterPro" id="IPR011021">
    <property type="entry name" value="Arrestin-like_N"/>
</dbReference>
<dbReference type="InterPro" id="IPR014752">
    <property type="entry name" value="Arrestin-like_C"/>
</dbReference>
<evidence type="ECO:0000256" key="1">
    <source>
        <dbReference type="SAM" id="MobiDB-lite"/>
    </source>
</evidence>
<sequence>MSRTVHPGDVVLVELVLRSRGRTPVDSIELHLEGMQVARVEERVLVPPHFLSLVARVAGETTLPDGEQRYRASFPLPPDAPCSYLGTRAEIRYGITLSIAIPWWLDVQESYEVLVSPRPVTRPGRSPVAGTTARGDSPFIEVSLDDQVFAPGDEISGAVALGNVQGRSVRGIEISLVGVERLLGADPGASNRATEAHRFTAFRRADSRDEGRELPFRFRIPRSVAPSFDAGWVALVWGLEVRVELARGDGIVHTTPLILGAFDRPPDLGSMRRQIGSGRWRAVWEAVGARHGLSLDPLELRLTGALAGCAASVWIDAGSSSSGALMGELRWPSWGLDLDVGVKRFLLALSSEDDEGFGRRYRVRGRDAGQVRAVIAGPLRRALLAFDDVRLDDEHVAVRSRTPGHDQPWLGAFLEHLAALAVEITAASARIPPPTPMAGMRPAWERFAAELHGRLEVGRMRIRDAQLDGATFHIDTCFERGLHPECSEVTLVLDPPLDAPLDPDDPEQLRAAPPLPARARLSSACGPARARSGSPRTPSWSRCRRRSRTPRPCATCSARSCTWRRSCAAPASPARTAEPRRASAAGSGISLRRAYQ</sequence>
<proteinExistence type="predicted"/>
<comment type="caution">
    <text evidence="3">The sequence shown here is derived from an EMBL/GenBank/DDBJ whole genome shotgun (WGS) entry which is preliminary data.</text>
</comment>
<feature type="compositionally biased region" description="Low complexity" evidence="1">
    <location>
        <begin position="564"/>
        <end position="576"/>
    </location>
</feature>
<gene>
    <name evidence="3" type="ORF">BE17_18465</name>
</gene>
<feature type="region of interest" description="Disordered" evidence="1">
    <location>
        <begin position="497"/>
        <end position="596"/>
    </location>
</feature>
<dbReference type="Pfam" id="PF00339">
    <property type="entry name" value="Arrestin_N"/>
    <property type="match status" value="1"/>
</dbReference>
<evidence type="ECO:0000259" key="2">
    <source>
        <dbReference type="Pfam" id="PF00339"/>
    </source>
</evidence>
<dbReference type="SUPFAM" id="SSF81296">
    <property type="entry name" value="E set domains"/>
    <property type="match status" value="2"/>
</dbReference>
<evidence type="ECO:0000313" key="4">
    <source>
        <dbReference type="Proteomes" id="UP000075635"/>
    </source>
</evidence>
<feature type="domain" description="Arrestin-like N-terminal" evidence="2">
    <location>
        <begin position="57"/>
        <end position="117"/>
    </location>
</feature>
<reference evidence="3 4" key="1">
    <citation type="submission" date="2014-02" db="EMBL/GenBank/DDBJ databases">
        <title>The small core and large imbalanced accessory genome model reveals a collaborative survival strategy of Sorangium cellulosum strains in nature.</title>
        <authorList>
            <person name="Han K."/>
            <person name="Peng R."/>
            <person name="Blom J."/>
            <person name="Li Y.-Z."/>
        </authorList>
    </citation>
    <scope>NUCLEOTIDE SEQUENCE [LARGE SCALE GENOMIC DNA]</scope>
    <source>
        <strain evidence="3 4">So0011-07</strain>
    </source>
</reference>
<evidence type="ECO:0000313" key="3">
    <source>
        <dbReference type="EMBL" id="KYF71848.1"/>
    </source>
</evidence>